<evidence type="ECO:0000256" key="1">
    <source>
        <dbReference type="SAM" id="SignalP"/>
    </source>
</evidence>
<evidence type="ECO:0000313" key="3">
    <source>
        <dbReference type="Proteomes" id="UP000314294"/>
    </source>
</evidence>
<keyword evidence="1" id="KW-0732">Signal</keyword>
<comment type="caution">
    <text evidence="2">The sequence shown here is derived from an EMBL/GenBank/DDBJ whole genome shotgun (WGS) entry which is preliminary data.</text>
</comment>
<name>A0A4Z2IEX6_9TELE</name>
<proteinExistence type="predicted"/>
<gene>
    <name evidence="2" type="primary">dtl-a</name>
    <name evidence="2" type="ORF">EYF80_013676</name>
</gene>
<organism evidence="2 3">
    <name type="scientific">Liparis tanakae</name>
    <name type="common">Tanaka's snailfish</name>
    <dbReference type="NCBI Taxonomy" id="230148"/>
    <lineage>
        <taxon>Eukaryota</taxon>
        <taxon>Metazoa</taxon>
        <taxon>Chordata</taxon>
        <taxon>Craniata</taxon>
        <taxon>Vertebrata</taxon>
        <taxon>Euteleostomi</taxon>
        <taxon>Actinopterygii</taxon>
        <taxon>Neopterygii</taxon>
        <taxon>Teleostei</taxon>
        <taxon>Neoteleostei</taxon>
        <taxon>Acanthomorphata</taxon>
        <taxon>Eupercaria</taxon>
        <taxon>Perciformes</taxon>
        <taxon>Cottioidei</taxon>
        <taxon>Cottales</taxon>
        <taxon>Liparidae</taxon>
        <taxon>Liparis</taxon>
    </lineage>
</organism>
<feature type="signal peptide" evidence="1">
    <location>
        <begin position="1"/>
        <end position="25"/>
    </location>
</feature>
<sequence length="122" mass="13504">MLWKEMASSSVLLNVLSSLISPGLPVEPRPRYPLSSLLGGFECVRHDEHISYGNVGDSVPPFGLAFSSVVHMQHILAVANEEGIVRIYNTESRDKPLLKGMCEDLGFFHNRSVMRTYQTNGG</sequence>
<feature type="chain" id="PRO_5021292800" evidence="1">
    <location>
        <begin position="26"/>
        <end position="122"/>
    </location>
</feature>
<dbReference type="EMBL" id="SRLO01000096">
    <property type="protein sequence ID" value="TNN76145.1"/>
    <property type="molecule type" value="Genomic_DNA"/>
</dbReference>
<dbReference type="OrthoDB" id="2096344at2759"/>
<reference evidence="2 3" key="1">
    <citation type="submission" date="2019-03" db="EMBL/GenBank/DDBJ databases">
        <title>First draft genome of Liparis tanakae, snailfish: a comprehensive survey of snailfish specific genes.</title>
        <authorList>
            <person name="Kim W."/>
            <person name="Song I."/>
            <person name="Jeong J.-H."/>
            <person name="Kim D."/>
            <person name="Kim S."/>
            <person name="Ryu S."/>
            <person name="Song J.Y."/>
            <person name="Lee S.K."/>
        </authorList>
    </citation>
    <scope>NUCLEOTIDE SEQUENCE [LARGE SCALE GENOMIC DNA]</scope>
    <source>
        <tissue evidence="2">Muscle</tissue>
    </source>
</reference>
<dbReference type="AlphaFoldDB" id="A0A4Z2IEX6"/>
<protein>
    <submittedName>
        <fullName evidence="2">Denticleless A</fullName>
    </submittedName>
</protein>
<keyword evidence="3" id="KW-1185">Reference proteome</keyword>
<dbReference type="Proteomes" id="UP000314294">
    <property type="component" value="Unassembled WGS sequence"/>
</dbReference>
<evidence type="ECO:0000313" key="2">
    <source>
        <dbReference type="EMBL" id="TNN76145.1"/>
    </source>
</evidence>
<accession>A0A4Z2IEX6</accession>